<dbReference type="Gene3D" id="3.90.280.10">
    <property type="entry name" value="PEBP-like"/>
    <property type="match status" value="1"/>
</dbReference>
<dbReference type="OrthoDB" id="9797506at2"/>
<dbReference type="NCBIfam" id="TIGR00481">
    <property type="entry name" value="YbhB/YbcL family Raf kinase inhibitor-like protein"/>
    <property type="match status" value="1"/>
</dbReference>
<dbReference type="InterPro" id="IPR005247">
    <property type="entry name" value="YbhB_YbcL/LppC-like"/>
</dbReference>
<accession>A0A1Y2SZD8</accession>
<dbReference type="InterPro" id="IPR036610">
    <property type="entry name" value="PEBP-like_sf"/>
</dbReference>
<dbReference type="STRING" id="1160091.B9T39_01660"/>
<dbReference type="CDD" id="cd00865">
    <property type="entry name" value="PEBP_bact_arch"/>
    <property type="match status" value="1"/>
</dbReference>
<dbReference type="InterPro" id="IPR008914">
    <property type="entry name" value="PEBP"/>
</dbReference>
<protein>
    <recommendedName>
        <fullName evidence="4">Raf-like protein</fullName>
    </recommendedName>
</protein>
<dbReference type="SUPFAM" id="SSF49777">
    <property type="entry name" value="PEBP-like"/>
    <property type="match status" value="1"/>
</dbReference>
<dbReference type="RefSeq" id="WP_086106098.1">
    <property type="nucleotide sequence ID" value="NZ_NEKB01000009.1"/>
</dbReference>
<dbReference type="EMBL" id="NEKC01000003">
    <property type="protein sequence ID" value="OTA29812.1"/>
    <property type="molecule type" value="Genomic_DNA"/>
</dbReference>
<evidence type="ECO:0000313" key="2">
    <source>
        <dbReference type="EMBL" id="OTA29812.1"/>
    </source>
</evidence>
<proteinExistence type="inferred from homology"/>
<dbReference type="AlphaFoldDB" id="A0A1Y2SZD8"/>
<reference evidence="2 3" key="1">
    <citation type="submission" date="2017-04" db="EMBL/GenBank/DDBJ databases">
        <title>Draft genome sequences of Alloscardovia macacae UMA81211 and UMA81212 isolated from the feces of a rhesus macaque (Macaca mulatta).</title>
        <authorList>
            <person name="Albert K."/>
            <person name="Sela D.A."/>
        </authorList>
    </citation>
    <scope>NUCLEOTIDE SEQUENCE [LARGE SCALE GENOMIC DNA]</scope>
    <source>
        <strain evidence="2 3">UMA81212</strain>
    </source>
</reference>
<dbReference type="Pfam" id="PF01161">
    <property type="entry name" value="PBP"/>
    <property type="match status" value="1"/>
</dbReference>
<name>A0A1Y2SZD8_9BIFI</name>
<dbReference type="Proteomes" id="UP000243540">
    <property type="component" value="Unassembled WGS sequence"/>
</dbReference>
<evidence type="ECO:0008006" key="4">
    <source>
        <dbReference type="Google" id="ProtNLM"/>
    </source>
</evidence>
<comment type="caution">
    <text evidence="2">The sequence shown here is derived from an EMBL/GenBank/DDBJ whole genome shotgun (WGS) entry which is preliminary data.</text>
</comment>
<comment type="similarity">
    <text evidence="1">Belongs to the UPF0098 family.</text>
</comment>
<sequence length="184" mass="20657">MKISADFTQIPDIYGKFAPAEHRTDGYPTTSFPFYIDRMNPAVRYLHWEFVDDDAIPVCGHQWIHWAVANVPVDALMYDFNDSHALQIPEDFSRQLPSLIPEAVQGRNSAGGAVAGQTNPAVILRYNGPQPPDKAHDYKLCVYGTASPFEGLKEGFYLNELRNLVFRTDAVLDYGEIYLSSRAA</sequence>
<evidence type="ECO:0000256" key="1">
    <source>
        <dbReference type="ARBA" id="ARBA00007120"/>
    </source>
</evidence>
<gene>
    <name evidence="2" type="ORF">B9T39_01660</name>
</gene>
<evidence type="ECO:0000313" key="3">
    <source>
        <dbReference type="Proteomes" id="UP000243540"/>
    </source>
</evidence>
<organism evidence="2 3">
    <name type="scientific">Alloscardovia macacae</name>
    <dbReference type="NCBI Taxonomy" id="1160091"/>
    <lineage>
        <taxon>Bacteria</taxon>
        <taxon>Bacillati</taxon>
        <taxon>Actinomycetota</taxon>
        <taxon>Actinomycetes</taxon>
        <taxon>Bifidobacteriales</taxon>
        <taxon>Bifidobacteriaceae</taxon>
        <taxon>Alloscardovia</taxon>
    </lineage>
</organism>